<evidence type="ECO:0000256" key="1">
    <source>
        <dbReference type="ARBA" id="ARBA00000382"/>
    </source>
</evidence>
<feature type="compositionally biased region" description="Low complexity" evidence="20">
    <location>
        <begin position="85"/>
        <end position="99"/>
    </location>
</feature>
<feature type="compositionally biased region" description="Polar residues" evidence="20">
    <location>
        <begin position="139"/>
        <end position="148"/>
    </location>
</feature>
<keyword evidence="15" id="KW-0624">Polysaccharide degradation</keyword>
<evidence type="ECO:0000256" key="10">
    <source>
        <dbReference type="ARBA" id="ARBA00022801"/>
    </source>
</evidence>
<dbReference type="GeneID" id="92210382"/>
<evidence type="ECO:0000256" key="4">
    <source>
        <dbReference type="ARBA" id="ARBA00008773"/>
    </source>
</evidence>
<evidence type="ECO:0000313" key="23">
    <source>
        <dbReference type="Proteomes" id="UP001497383"/>
    </source>
</evidence>
<dbReference type="SUPFAM" id="SSF51445">
    <property type="entry name" value="(Trans)glycosidases"/>
    <property type="match status" value="1"/>
</dbReference>
<evidence type="ECO:0000256" key="18">
    <source>
        <dbReference type="ARBA" id="ARBA00043078"/>
    </source>
</evidence>
<keyword evidence="14" id="KW-0961">Cell wall biogenesis/degradation</keyword>
<comment type="similarity">
    <text evidence="4 19">Belongs to the glycosyl hydrolase 17 family.</text>
</comment>
<evidence type="ECO:0000256" key="15">
    <source>
        <dbReference type="ARBA" id="ARBA00023326"/>
    </source>
</evidence>
<gene>
    <name evidence="22" type="ORF">LODBEIA_P51860</name>
</gene>
<keyword evidence="6" id="KW-1003">Cell membrane</keyword>
<dbReference type="EC" id="3.2.1.39" evidence="5"/>
<evidence type="ECO:0000256" key="11">
    <source>
        <dbReference type="ARBA" id="ARBA00023136"/>
    </source>
</evidence>
<comment type="function">
    <text evidence="16">Glucanases play a role in cell expansion during growth, in cell-cell fusion during mating, and in spore release during sporulation. This enzyme may be involved in beta-glucan degradation. Active on laminarin and lichenan.</text>
</comment>
<evidence type="ECO:0000256" key="16">
    <source>
        <dbReference type="ARBA" id="ARBA00037649"/>
    </source>
</evidence>
<feature type="compositionally biased region" description="Basic and acidic residues" evidence="20">
    <location>
        <begin position="311"/>
        <end position="323"/>
    </location>
</feature>
<evidence type="ECO:0000256" key="21">
    <source>
        <dbReference type="SAM" id="Phobius"/>
    </source>
</evidence>
<proteinExistence type="inferred from homology"/>
<keyword evidence="12" id="KW-0325">Glycoprotein</keyword>
<feature type="transmembrane region" description="Helical" evidence="21">
    <location>
        <begin position="363"/>
        <end position="389"/>
    </location>
</feature>
<evidence type="ECO:0000256" key="14">
    <source>
        <dbReference type="ARBA" id="ARBA00023316"/>
    </source>
</evidence>
<sequence>MVTMRPKSKRAVTVSNMEFEASKNDSKSQETVKFGRHQLTRSNSVHVFSEYGVDSRNVSRKNTKRKEQAYGQLPNFGDNGVLDSQKQQKQNQNQNQNQQLRVASGDSAAGVNQKSLENNFSIDVQKTSTRKKLRRPNQGEVSRVSSARESLHAKEDLLMATSSHPSFDQSSAPRSYKQTTEQIIIPTTSDHDNLHLKEEPQNESSSTPVLIPFNTNNNFDQDLQFTDELLKTGGKRDGTVIYRKKDQLGGGVGSGGSGGGGGGGYAPMNELKATNGHDLIDDKLISGGVDLGNFADEFHEKQLDASPQLPKFDKGTDIYDTSHHSPSPSQPPSDADADRDSQKSHGSAAIWRRRWSKLCCKKSFLIIIGVLLSAFLLLLGGCIPVMYLLSKGTQDSVDKYFSDPRHKPYLDELYQKYIVKVAGEIFGPHSNTVEGLSPELKNDNEVVELMSVVSNVLFNGIAYSPSGTMEPICGFSRRDAMLDLAKLSTVTTKIRTYGMQCNQSELILDAIDHMNLNMTVALGVWISSNETENKSQMDLMKKLISAHPDPQRVINSIYIGNEVLFRGDVSKEQLLEYIQDAKSFLKLIHAEAIPVGTSEVGSLIDSTLLAQCDVVGANIHPFFGGVGVEDATSWTLQFLNYQIQPENENHSTQIVLTELGWPSGGGRHKRAIASEMNMKYFIRDFLCTLKTLPVDYYFFEAFDEPWKEIYWEGNQKWETEWGIFNSDRSNKFPLQYMGCM</sequence>
<feature type="region of interest" description="Disordered" evidence="20">
    <location>
        <begin position="55"/>
        <end position="148"/>
    </location>
</feature>
<evidence type="ECO:0000256" key="8">
    <source>
        <dbReference type="ARBA" id="ARBA00022525"/>
    </source>
</evidence>
<keyword evidence="7" id="KW-0134">Cell wall</keyword>
<feature type="region of interest" description="Disordered" evidence="20">
    <location>
        <begin position="305"/>
        <end position="343"/>
    </location>
</feature>
<dbReference type="RefSeq" id="XP_066832124.1">
    <property type="nucleotide sequence ID" value="XM_066975490.1"/>
</dbReference>
<feature type="region of interest" description="Disordered" evidence="20">
    <location>
        <begin position="1"/>
        <end position="38"/>
    </location>
</feature>
<feature type="compositionally biased region" description="Basic and acidic residues" evidence="20">
    <location>
        <begin position="20"/>
        <end position="30"/>
    </location>
</feature>
<keyword evidence="21" id="KW-1133">Transmembrane helix</keyword>
<comment type="subcellular location">
    <subcellularLocation>
        <location evidence="3">Cell membrane</location>
        <topology evidence="3">Single-pass type II membrane protein</topology>
    </subcellularLocation>
    <subcellularLocation>
        <location evidence="2">Secreted</location>
        <location evidence="2">Cell wall</location>
    </subcellularLocation>
</comment>
<evidence type="ECO:0000256" key="20">
    <source>
        <dbReference type="SAM" id="MobiDB-lite"/>
    </source>
</evidence>
<dbReference type="Gene3D" id="3.20.20.80">
    <property type="entry name" value="Glycosidases"/>
    <property type="match status" value="1"/>
</dbReference>
<dbReference type="PANTHER" id="PTHR16631">
    <property type="entry name" value="GLUCAN 1,3-BETA-GLUCOSIDASE"/>
    <property type="match status" value="1"/>
</dbReference>
<keyword evidence="10" id="KW-0378">Hydrolase</keyword>
<feature type="compositionally biased region" description="Polar residues" evidence="20">
    <location>
        <begin position="110"/>
        <end position="127"/>
    </location>
</feature>
<evidence type="ECO:0000313" key="22">
    <source>
        <dbReference type="EMBL" id="CAK9441317.1"/>
    </source>
</evidence>
<comment type="catalytic activity">
    <reaction evidence="1">
        <text>Hydrolysis of (1-&gt;3)-beta-D-glucosidic linkages in (1-&gt;3)-beta-D-glucans.</text>
        <dbReference type="EC" id="3.2.1.39"/>
    </reaction>
</comment>
<keyword evidence="21" id="KW-0812">Transmembrane</keyword>
<name>A0ABP0ZS70_9ASCO</name>
<evidence type="ECO:0000256" key="12">
    <source>
        <dbReference type="ARBA" id="ARBA00023180"/>
    </source>
</evidence>
<evidence type="ECO:0000256" key="6">
    <source>
        <dbReference type="ARBA" id="ARBA00022475"/>
    </source>
</evidence>
<dbReference type="Proteomes" id="UP001497383">
    <property type="component" value="Chromosome 6"/>
</dbReference>
<keyword evidence="11 21" id="KW-0472">Membrane</keyword>
<protein>
    <recommendedName>
        <fullName evidence="5">glucan endo-1,3-beta-D-glucosidase</fullName>
        <ecNumber evidence="5">3.2.1.39</ecNumber>
    </recommendedName>
    <alternativeName>
        <fullName evidence="18">Endo-1,3-beta-glucanase btgC</fullName>
    </alternativeName>
    <alternativeName>
        <fullName evidence="17">Laminarinase btgC</fullName>
    </alternativeName>
</protein>
<dbReference type="InterPro" id="IPR017853">
    <property type="entry name" value="GH"/>
</dbReference>
<evidence type="ECO:0000256" key="7">
    <source>
        <dbReference type="ARBA" id="ARBA00022512"/>
    </source>
</evidence>
<feature type="compositionally biased region" description="Basic residues" evidence="20">
    <location>
        <begin position="1"/>
        <end position="10"/>
    </location>
</feature>
<keyword evidence="8" id="KW-0964">Secreted</keyword>
<dbReference type="EMBL" id="OZ022410">
    <property type="protein sequence ID" value="CAK9441317.1"/>
    <property type="molecule type" value="Genomic_DNA"/>
</dbReference>
<dbReference type="PANTHER" id="PTHR16631:SF17">
    <property type="entry name" value="GLUCAN ENDO-1,3-BETA-GLUCOSIDASE BTGC"/>
    <property type="match status" value="1"/>
</dbReference>
<evidence type="ECO:0000256" key="2">
    <source>
        <dbReference type="ARBA" id="ARBA00004191"/>
    </source>
</evidence>
<dbReference type="Pfam" id="PF00332">
    <property type="entry name" value="Glyco_hydro_17"/>
    <property type="match status" value="1"/>
</dbReference>
<keyword evidence="13" id="KW-0119">Carbohydrate metabolism</keyword>
<evidence type="ECO:0000256" key="13">
    <source>
        <dbReference type="ARBA" id="ARBA00023277"/>
    </source>
</evidence>
<evidence type="ECO:0000256" key="17">
    <source>
        <dbReference type="ARBA" id="ARBA00042373"/>
    </source>
</evidence>
<reference evidence="22 23" key="1">
    <citation type="submission" date="2024-03" db="EMBL/GenBank/DDBJ databases">
        <authorList>
            <person name="Brejova B."/>
        </authorList>
    </citation>
    <scope>NUCLEOTIDE SEQUENCE [LARGE SCALE GENOMIC DNA]</scope>
    <source>
        <strain evidence="22 23">CBS 14171</strain>
    </source>
</reference>
<evidence type="ECO:0000256" key="5">
    <source>
        <dbReference type="ARBA" id="ARBA00012780"/>
    </source>
</evidence>
<organism evidence="22 23">
    <name type="scientific">Lodderomyces beijingensis</name>
    <dbReference type="NCBI Taxonomy" id="1775926"/>
    <lineage>
        <taxon>Eukaryota</taxon>
        <taxon>Fungi</taxon>
        <taxon>Dikarya</taxon>
        <taxon>Ascomycota</taxon>
        <taxon>Saccharomycotina</taxon>
        <taxon>Pichiomycetes</taxon>
        <taxon>Debaryomycetaceae</taxon>
        <taxon>Candida/Lodderomyces clade</taxon>
        <taxon>Lodderomyces</taxon>
    </lineage>
</organism>
<keyword evidence="23" id="KW-1185">Reference proteome</keyword>
<dbReference type="InterPro" id="IPR000490">
    <property type="entry name" value="Glyco_hydro_17"/>
</dbReference>
<keyword evidence="9" id="KW-0732">Signal</keyword>
<evidence type="ECO:0000256" key="19">
    <source>
        <dbReference type="RuleBase" id="RU004335"/>
    </source>
</evidence>
<evidence type="ECO:0000256" key="3">
    <source>
        <dbReference type="ARBA" id="ARBA00004401"/>
    </source>
</evidence>
<dbReference type="InterPro" id="IPR050732">
    <property type="entry name" value="Beta-glucan_modifiers"/>
</dbReference>
<evidence type="ECO:0000256" key="9">
    <source>
        <dbReference type="ARBA" id="ARBA00022729"/>
    </source>
</evidence>
<accession>A0ABP0ZS70</accession>